<protein>
    <submittedName>
        <fullName evidence="2">Protein argonaute</fullName>
    </submittedName>
</protein>
<feature type="domain" description="PAZ" evidence="1">
    <location>
        <begin position="203"/>
        <end position="317"/>
    </location>
</feature>
<organism evidence="2 3">
    <name type="scientific">Quillaja saponaria</name>
    <name type="common">Soap bark tree</name>
    <dbReference type="NCBI Taxonomy" id="32244"/>
    <lineage>
        <taxon>Eukaryota</taxon>
        <taxon>Viridiplantae</taxon>
        <taxon>Streptophyta</taxon>
        <taxon>Embryophyta</taxon>
        <taxon>Tracheophyta</taxon>
        <taxon>Spermatophyta</taxon>
        <taxon>Magnoliopsida</taxon>
        <taxon>eudicotyledons</taxon>
        <taxon>Gunneridae</taxon>
        <taxon>Pentapetalae</taxon>
        <taxon>rosids</taxon>
        <taxon>fabids</taxon>
        <taxon>Fabales</taxon>
        <taxon>Quillajaceae</taxon>
        <taxon>Quillaja</taxon>
    </lineage>
</organism>
<dbReference type="Pfam" id="PF08699">
    <property type="entry name" value="ArgoL1"/>
    <property type="match status" value="1"/>
</dbReference>
<dbReference type="InterPro" id="IPR032474">
    <property type="entry name" value="Argonaute_N"/>
</dbReference>
<comment type="caution">
    <text evidence="2">The sequence shown here is derived from an EMBL/GenBank/DDBJ whole genome shotgun (WGS) entry which is preliminary data.</text>
</comment>
<dbReference type="CDD" id="cd02846">
    <property type="entry name" value="PAZ_argonaute_like"/>
    <property type="match status" value="1"/>
</dbReference>
<dbReference type="AlphaFoldDB" id="A0AAD7QJK7"/>
<proteinExistence type="predicted"/>
<evidence type="ECO:0000313" key="3">
    <source>
        <dbReference type="Proteomes" id="UP001163823"/>
    </source>
</evidence>
<dbReference type="InterPro" id="IPR032473">
    <property type="entry name" value="Argonaute_Mid_dom"/>
</dbReference>
<gene>
    <name evidence="2" type="ORF">O6P43_001695</name>
</gene>
<dbReference type="Pfam" id="PF16486">
    <property type="entry name" value="ArgoN"/>
    <property type="match status" value="1"/>
</dbReference>
<dbReference type="SMART" id="SM00949">
    <property type="entry name" value="PAZ"/>
    <property type="match status" value="1"/>
</dbReference>
<dbReference type="InterPro" id="IPR003100">
    <property type="entry name" value="PAZ_dom"/>
</dbReference>
<dbReference type="Pfam" id="PF16487">
    <property type="entry name" value="ArgoMid"/>
    <property type="match status" value="1"/>
</dbReference>
<dbReference type="KEGG" id="qsa:O6P43_001695"/>
<name>A0AAD7QJK7_QUISA</name>
<dbReference type="PANTHER" id="PTHR22891">
    <property type="entry name" value="EUKARYOTIC TRANSLATION INITIATION FACTOR 2C"/>
    <property type="match status" value="1"/>
</dbReference>
<keyword evidence="3" id="KW-1185">Reference proteome</keyword>
<dbReference type="Pfam" id="PF02170">
    <property type="entry name" value="PAZ"/>
    <property type="match status" value="1"/>
</dbReference>
<dbReference type="PROSITE" id="PS50821">
    <property type="entry name" value="PAZ"/>
    <property type="match status" value="1"/>
</dbReference>
<evidence type="ECO:0000259" key="1">
    <source>
        <dbReference type="PROSITE" id="PS50821"/>
    </source>
</evidence>
<dbReference type="GO" id="GO:0003723">
    <property type="term" value="F:RNA binding"/>
    <property type="evidence" value="ECO:0007669"/>
    <property type="project" value="InterPro"/>
</dbReference>
<dbReference type="SUPFAM" id="SSF101690">
    <property type="entry name" value="PAZ domain"/>
    <property type="match status" value="1"/>
</dbReference>
<sequence>MGSNGSKCFVKANHFLMKLSVQAQLHHYNVSITPEVISDRLNRRIMREFLETYRQSHLGDLLQAYDGRKSLYTTGPLPFVSKDFEINLDKGARVSSTGRHTIAITFASHIDQHKLHLLSQGKHCQVSQEVLQALDIVMLQRLTSTDPRFISVKRSFYSKTIGNDQIGNGLEAWCGFSLTLRPIQMGLSLNVDMSAAAFVEAVEVVEFVEKLLERKLSSTRPLSDLERLKVQKALKGLYVEITHRENNEKKFCISGLTPEQTTALTFSVDKSGATEYVTDYFRKTYSRDLRYAFLPCLQVGNKRKTIYLPMECYTNKLNERQIMKLLKFNCLPPKKRHDDIVKTVKEIHYENDEYAKKFGIEVDINRSVLPAPRLKYSDCGNENFCQPQGGQWNTRNKKMFSGGAVNRWSCIFFTDYVNDRAANNFCEELANMCRKSGMEFSSRPVFGARKAWPEQMDMAITKLRDDALAQNMSLDLLIVILAENNGSLYGMWLPH</sequence>
<dbReference type="InterPro" id="IPR036085">
    <property type="entry name" value="PAZ_dom_sf"/>
</dbReference>
<dbReference type="Gene3D" id="3.40.50.2300">
    <property type="match status" value="1"/>
</dbReference>
<dbReference type="Proteomes" id="UP001163823">
    <property type="component" value="Chromosome 1"/>
</dbReference>
<dbReference type="InterPro" id="IPR014811">
    <property type="entry name" value="ArgoL1"/>
</dbReference>
<dbReference type="SMART" id="SM01163">
    <property type="entry name" value="DUF1785"/>
    <property type="match status" value="1"/>
</dbReference>
<reference evidence="2 3" key="1">
    <citation type="journal article" date="2023" name="Science">
        <title>Elucidation of the pathway for biosynthesis of saponin adjuvants from the soapbark tree.</title>
        <authorList>
            <person name="Reed J."/>
            <person name="Orme A."/>
            <person name="El-Demerdash A."/>
            <person name="Owen C."/>
            <person name="Martin L.B.B."/>
            <person name="Misra R.C."/>
            <person name="Kikuchi S."/>
            <person name="Rejzek M."/>
            <person name="Martin A.C."/>
            <person name="Harkess A."/>
            <person name="Leebens-Mack J."/>
            <person name="Louveau T."/>
            <person name="Stephenson M.J."/>
            <person name="Osbourn A."/>
        </authorList>
    </citation>
    <scope>NUCLEOTIDE SEQUENCE [LARGE SCALE GENOMIC DNA]</scope>
    <source>
        <strain evidence="2">S10</strain>
    </source>
</reference>
<dbReference type="EMBL" id="JARAOO010000001">
    <property type="protein sequence ID" value="KAJ7982588.1"/>
    <property type="molecule type" value="Genomic_DNA"/>
</dbReference>
<evidence type="ECO:0000313" key="2">
    <source>
        <dbReference type="EMBL" id="KAJ7982588.1"/>
    </source>
</evidence>
<accession>A0AAD7QJK7</accession>
<dbReference type="Gene3D" id="2.170.260.10">
    <property type="entry name" value="paz domain"/>
    <property type="match status" value="1"/>
</dbReference>